<keyword evidence="2" id="KW-0964">Secreted</keyword>
<evidence type="ECO:0000313" key="7">
    <source>
        <dbReference type="Proteomes" id="UP000184394"/>
    </source>
</evidence>
<dbReference type="OrthoDB" id="1818757at2"/>
<dbReference type="GO" id="GO:0000272">
    <property type="term" value="P:polysaccharide catabolic process"/>
    <property type="evidence" value="ECO:0007669"/>
    <property type="project" value="InterPro"/>
</dbReference>
<gene>
    <name evidence="6" type="ORF">SAMN04487860_10522</name>
</gene>
<sequence length="318" mass="35456">MKIKGIITAAAMLFSLICCTVTFTQQPTVTTAASDNPFNKQNDMEVPYDGSRWIQPVEWNVPTVKPRDYKGGIMLFFDKIGFDAEAARGRTQRVYFSVHGATDPVSCIKFHIFYDTRLKVKENSQGELVNTGKAIKDFTIGSKLVEDGQIAFYAYNANDILLNNGSIFTIDFIIPENAEPGDVYPIGLAYVDDGIVADTFINNEKDEAGRLQMTYVFTKGIYNGYIKMNGEKKPKYTLGDVNNDGQINAIDASEVLKYYAMISTDKDGSFDANQKLAADADCDGFINSIDASFILAYYAYISTTKDEPLSFEEYMKNK</sequence>
<dbReference type="InterPro" id="IPR016134">
    <property type="entry name" value="Dockerin_dom"/>
</dbReference>
<evidence type="ECO:0000259" key="5">
    <source>
        <dbReference type="PROSITE" id="PS51766"/>
    </source>
</evidence>
<keyword evidence="3" id="KW-0677">Repeat</keyword>
<dbReference type="Pfam" id="PF00404">
    <property type="entry name" value="Dockerin_1"/>
    <property type="match status" value="1"/>
</dbReference>
<evidence type="ECO:0000256" key="3">
    <source>
        <dbReference type="ARBA" id="ARBA00022737"/>
    </source>
</evidence>
<protein>
    <submittedName>
        <fullName evidence="6">Dockerin type I repeat-containing protein</fullName>
    </submittedName>
</protein>
<proteinExistence type="predicted"/>
<dbReference type="GO" id="GO:0005576">
    <property type="term" value="C:extracellular region"/>
    <property type="evidence" value="ECO:0007669"/>
    <property type="project" value="UniProtKB-SubCell"/>
</dbReference>
<dbReference type="SUPFAM" id="SSF63446">
    <property type="entry name" value="Type I dockerin domain"/>
    <property type="match status" value="1"/>
</dbReference>
<dbReference type="GO" id="GO:0004553">
    <property type="term" value="F:hydrolase activity, hydrolyzing O-glycosyl compounds"/>
    <property type="evidence" value="ECO:0007669"/>
    <property type="project" value="InterPro"/>
</dbReference>
<dbReference type="InterPro" id="IPR002102">
    <property type="entry name" value="Cohesin_dom"/>
</dbReference>
<feature type="signal peptide" evidence="4">
    <location>
        <begin position="1"/>
        <end position="20"/>
    </location>
</feature>
<feature type="chain" id="PRO_5039625710" evidence="4">
    <location>
        <begin position="21"/>
        <end position="318"/>
    </location>
</feature>
<comment type="subcellular location">
    <subcellularLocation>
        <location evidence="1">Secreted</location>
    </subcellularLocation>
</comment>
<dbReference type="SUPFAM" id="SSF49384">
    <property type="entry name" value="Carbohydrate-binding domain"/>
    <property type="match status" value="1"/>
</dbReference>
<dbReference type="InterPro" id="IPR002105">
    <property type="entry name" value="Dockerin_1_rpt"/>
</dbReference>
<dbReference type="Pfam" id="PF00963">
    <property type="entry name" value="Cohesin"/>
    <property type="match status" value="1"/>
</dbReference>
<dbReference type="RefSeq" id="WP_072950015.1">
    <property type="nucleotide sequence ID" value="NZ_FRCT01000005.1"/>
</dbReference>
<dbReference type="AlphaFoldDB" id="A0A1M7IY24"/>
<dbReference type="EMBL" id="FRCT01000005">
    <property type="protein sequence ID" value="SHM45734.1"/>
    <property type="molecule type" value="Genomic_DNA"/>
</dbReference>
<evidence type="ECO:0000256" key="4">
    <source>
        <dbReference type="SAM" id="SignalP"/>
    </source>
</evidence>
<organism evidence="6 7">
    <name type="scientific">Ruminococcus flavefaciens</name>
    <dbReference type="NCBI Taxonomy" id="1265"/>
    <lineage>
        <taxon>Bacteria</taxon>
        <taxon>Bacillati</taxon>
        <taxon>Bacillota</taxon>
        <taxon>Clostridia</taxon>
        <taxon>Eubacteriales</taxon>
        <taxon>Oscillospiraceae</taxon>
        <taxon>Ruminococcus</taxon>
    </lineage>
</organism>
<dbReference type="CDD" id="cd14255">
    <property type="entry name" value="Dockerin_III"/>
    <property type="match status" value="1"/>
</dbReference>
<evidence type="ECO:0000256" key="2">
    <source>
        <dbReference type="ARBA" id="ARBA00022525"/>
    </source>
</evidence>
<evidence type="ECO:0000313" key="6">
    <source>
        <dbReference type="EMBL" id="SHM45734.1"/>
    </source>
</evidence>
<accession>A0A1M7IY24</accession>
<dbReference type="InterPro" id="IPR036439">
    <property type="entry name" value="Dockerin_dom_sf"/>
</dbReference>
<dbReference type="Gene3D" id="2.60.40.680">
    <property type="match status" value="1"/>
</dbReference>
<name>A0A1M7IY24_RUMFL</name>
<evidence type="ECO:0000256" key="1">
    <source>
        <dbReference type="ARBA" id="ARBA00004613"/>
    </source>
</evidence>
<dbReference type="PROSITE" id="PS51766">
    <property type="entry name" value="DOCKERIN"/>
    <property type="match status" value="1"/>
</dbReference>
<feature type="domain" description="Dockerin" evidence="5">
    <location>
        <begin position="234"/>
        <end position="309"/>
    </location>
</feature>
<reference evidence="6 7" key="1">
    <citation type="submission" date="2016-11" db="EMBL/GenBank/DDBJ databases">
        <authorList>
            <person name="Jaros S."/>
            <person name="Januszkiewicz K."/>
            <person name="Wedrychowicz H."/>
        </authorList>
    </citation>
    <scope>NUCLEOTIDE SEQUENCE [LARGE SCALE GENOMIC DNA]</scope>
    <source>
        <strain evidence="6 7">Y1</strain>
    </source>
</reference>
<dbReference type="Proteomes" id="UP000184394">
    <property type="component" value="Unassembled WGS sequence"/>
</dbReference>
<keyword evidence="4" id="KW-0732">Signal</keyword>
<dbReference type="Gene3D" id="1.10.1330.10">
    <property type="entry name" value="Dockerin domain"/>
    <property type="match status" value="2"/>
</dbReference>
<dbReference type="GO" id="GO:0030246">
    <property type="term" value="F:carbohydrate binding"/>
    <property type="evidence" value="ECO:0007669"/>
    <property type="project" value="InterPro"/>
</dbReference>
<dbReference type="InterPro" id="IPR008965">
    <property type="entry name" value="CBM2/CBM3_carb-bd_dom_sf"/>
</dbReference>